<evidence type="ECO:0000259" key="2">
    <source>
        <dbReference type="Pfam" id="PF00263"/>
    </source>
</evidence>
<feature type="domain" description="Type II/III secretion system secretin-like" evidence="2">
    <location>
        <begin position="93"/>
        <end position="270"/>
    </location>
</feature>
<reference evidence="3 4" key="1">
    <citation type="journal article" date="2016" name="Appl. Environ. Microbiol.">
        <title>Lack of Overt Genome Reduction in the Bryostatin-Producing Bryozoan Symbiont "Candidatus Endobugula sertula".</title>
        <authorList>
            <person name="Miller I.J."/>
            <person name="Vanee N."/>
            <person name="Fong S.S."/>
            <person name="Lim-Fong G.E."/>
            <person name="Kwan J.C."/>
        </authorList>
    </citation>
    <scope>NUCLEOTIDE SEQUENCE [LARGE SCALE GENOMIC DNA]</scope>
    <source>
        <strain evidence="3">AB1-4</strain>
    </source>
</reference>
<dbReference type="EMBL" id="MDLC01000031">
    <property type="protein sequence ID" value="ODS23336.1"/>
    <property type="molecule type" value="Genomic_DNA"/>
</dbReference>
<evidence type="ECO:0000313" key="4">
    <source>
        <dbReference type="Proteomes" id="UP000242502"/>
    </source>
</evidence>
<dbReference type="InterPro" id="IPR001775">
    <property type="entry name" value="GspD/PilQ"/>
</dbReference>
<dbReference type="Proteomes" id="UP000242502">
    <property type="component" value="Unassembled WGS sequence"/>
</dbReference>
<organism evidence="3 4">
    <name type="scientific">Candidatus Endobugula sertula</name>
    <name type="common">Bugula neritina bacterial symbiont</name>
    <dbReference type="NCBI Taxonomy" id="62101"/>
    <lineage>
        <taxon>Bacteria</taxon>
        <taxon>Pseudomonadati</taxon>
        <taxon>Pseudomonadota</taxon>
        <taxon>Gammaproteobacteria</taxon>
        <taxon>Cellvibrionales</taxon>
        <taxon>Cellvibrionaceae</taxon>
        <taxon>Candidatus Endobugula</taxon>
    </lineage>
</organism>
<evidence type="ECO:0000313" key="3">
    <source>
        <dbReference type="EMBL" id="ODS23336.1"/>
    </source>
</evidence>
<dbReference type="PANTHER" id="PTHR30332:SF17">
    <property type="entry name" value="TYPE IV PILIATION SYSTEM PROTEIN DR_0774-RELATED"/>
    <property type="match status" value="1"/>
</dbReference>
<proteinExistence type="inferred from homology"/>
<dbReference type="AlphaFoldDB" id="A0A1D2QP25"/>
<dbReference type="PANTHER" id="PTHR30332">
    <property type="entry name" value="PROBABLE GENERAL SECRETION PATHWAY PROTEIN D"/>
    <property type="match status" value="1"/>
</dbReference>
<dbReference type="GO" id="GO:0015627">
    <property type="term" value="C:type II protein secretion system complex"/>
    <property type="evidence" value="ECO:0007669"/>
    <property type="project" value="TreeGrafter"/>
</dbReference>
<gene>
    <name evidence="3" type="ORF">AB835_09270</name>
</gene>
<dbReference type="GO" id="GO:0009306">
    <property type="term" value="P:protein secretion"/>
    <property type="evidence" value="ECO:0007669"/>
    <property type="project" value="InterPro"/>
</dbReference>
<name>A0A1D2QP25_9GAMM</name>
<protein>
    <recommendedName>
        <fullName evidence="2">Type II/III secretion system secretin-like domain-containing protein</fullName>
    </recommendedName>
</protein>
<accession>A0A1D2QP25</accession>
<dbReference type="PRINTS" id="PR00811">
    <property type="entry name" value="BCTERIALGSPD"/>
</dbReference>
<dbReference type="Pfam" id="PF00263">
    <property type="entry name" value="Secretin"/>
    <property type="match status" value="1"/>
</dbReference>
<dbReference type="InterPro" id="IPR004846">
    <property type="entry name" value="T2SS/T3SS_dom"/>
</dbReference>
<dbReference type="InterPro" id="IPR050810">
    <property type="entry name" value="Bact_Secretion_Sys_Channel"/>
</dbReference>
<comment type="caution">
    <text evidence="3">The sequence shown here is derived from an EMBL/GenBank/DDBJ whole genome shotgun (WGS) entry which is preliminary data.</text>
</comment>
<comment type="similarity">
    <text evidence="1">Belongs to the bacterial secretin family.</text>
</comment>
<sequence>MPNELEAVREFLNKARLSVKRQVIIEAKILEVQLNENYQTGINWNQISGQLLLGRNASTFDSGVGINEISEGVGEIFSSLVRISDVSLLLSLLETQGELQVLSSPRVSTVNNQKAVIRVGSDRFFVTGISNSTISNASSTTNSPGIELSSFFSGISLDVTPQISDEEGVILHIHPVVSTVTEEQKNIVVGNETFSLPLALRDIRESDSIVKAESGQVIVLGGLMQERISNTKGRRPGLADTPVISGSFKTESDIRLKSELVILLKPIVIEQDSWIDDVKRSQNRVHHLGHHSVSAGAITE</sequence>
<evidence type="ECO:0000256" key="1">
    <source>
        <dbReference type="RuleBase" id="RU004003"/>
    </source>
</evidence>
<dbReference type="STRING" id="62101.AB835_09270"/>